<reference evidence="6 7" key="1">
    <citation type="journal article" date="2014" name="BMC Genomics">
        <title>Comparative genome sequencing reveals chemotype-specific gene clusters in the toxigenic black mold Stachybotrys.</title>
        <authorList>
            <person name="Semeiks J."/>
            <person name="Borek D."/>
            <person name="Otwinowski Z."/>
            <person name="Grishin N.V."/>
        </authorList>
    </citation>
    <scope>NUCLEOTIDE SEQUENCE [LARGE SCALE GENOMIC DNA]</scope>
    <source>
        <strain evidence="6 7">IBT 40285</strain>
    </source>
</reference>
<dbReference type="EMBL" id="KL660061">
    <property type="protein sequence ID" value="KFA67995.1"/>
    <property type="molecule type" value="Genomic_DNA"/>
</dbReference>
<accession>A0A084QVL0</accession>
<keyword evidence="7" id="KW-1185">Reference proteome</keyword>
<dbReference type="SMART" id="SM00490">
    <property type="entry name" value="HELICc"/>
    <property type="match status" value="1"/>
</dbReference>
<dbReference type="InterPro" id="IPR038718">
    <property type="entry name" value="SNF2-like_sf"/>
</dbReference>
<dbReference type="InterPro" id="IPR001650">
    <property type="entry name" value="Helicase_C-like"/>
</dbReference>
<dbReference type="InParanoid" id="A0A084QVL0"/>
<dbReference type="Gene3D" id="3.40.50.10810">
    <property type="entry name" value="Tandem AAA-ATPase domain"/>
    <property type="match status" value="1"/>
</dbReference>
<evidence type="ECO:0000313" key="6">
    <source>
        <dbReference type="EMBL" id="KFA67995.1"/>
    </source>
</evidence>
<evidence type="ECO:0000313" key="7">
    <source>
        <dbReference type="Proteomes" id="UP000028524"/>
    </source>
</evidence>
<dbReference type="CDD" id="cd18008">
    <property type="entry name" value="DEXDc_SHPRH-like"/>
    <property type="match status" value="1"/>
</dbReference>
<dbReference type="Pfam" id="PF00271">
    <property type="entry name" value="Helicase_C"/>
    <property type="match status" value="1"/>
</dbReference>
<dbReference type="GO" id="GO:0006281">
    <property type="term" value="P:DNA repair"/>
    <property type="evidence" value="ECO:0007669"/>
    <property type="project" value="TreeGrafter"/>
</dbReference>
<dbReference type="AlphaFoldDB" id="A0A084QVL0"/>
<proteinExistence type="predicted"/>
<dbReference type="Pfam" id="PF00176">
    <property type="entry name" value="SNF2-rel_dom"/>
    <property type="match status" value="1"/>
</dbReference>
<dbReference type="SMART" id="SM00487">
    <property type="entry name" value="DEXDc"/>
    <property type="match status" value="1"/>
</dbReference>
<evidence type="ECO:0000259" key="4">
    <source>
        <dbReference type="PROSITE" id="PS51192"/>
    </source>
</evidence>
<dbReference type="PANTHER" id="PTHR45626:SF52">
    <property type="entry name" value="SINGLE-STRANDED DNA-DEPENDENT ATPASE (EUROFUNG)"/>
    <property type="match status" value="1"/>
</dbReference>
<dbReference type="SUPFAM" id="SSF52540">
    <property type="entry name" value="P-loop containing nucleoside triphosphate hydrolases"/>
    <property type="match status" value="2"/>
</dbReference>
<protein>
    <recommendedName>
        <fullName evidence="8">Helicase ATP-binding domain-containing protein</fullName>
    </recommendedName>
</protein>
<evidence type="ECO:0000259" key="5">
    <source>
        <dbReference type="PROSITE" id="PS51194"/>
    </source>
</evidence>
<name>A0A084QVL0_STAC4</name>
<sequence length="775" mass="86327">MALALISPSDDFQAINTRSRPQTRRRSISPRLQSRRFEMYECHFQRAFRRFDMTILLKLQLMNGKSSALEWPAARRLDARHRTIRMAAIVPNPNSSKLNAIMSILVFGHRLIGDSVAKELSRHRLFLQHPNPMPNEVTYENPQYLASVASSFSNGSILLPIPAQLFQEGSETPDELPGNGLEDLAAVMDNLPQHDYLREAVVDRRVTTTLLSHQKEAVDYITRKEGHGDPTKGLWRLEMSKSTKSPLYMHTITGGKSLEPEDIRGGILADGMGLGKTLIMISSIVGSLARAERFSKSRNLSGSHETLIPIKSILVVVPSVLLLDGWIEEIKKHILPGTLTTYKYHGTDRRLSSTSPQYQIIISTYGTVAADFKRGGGILSKFHWYRLILDEAHFVRNSSTDQCKAVSNISASIRWCMTGTPVQNSLNDLATLIRFLRVPLLDNPSTFKRYIAGRKKTVGGLPKPDYRHLKLLLDSVCLGRRISSIFPNLGINYVECRPSMSLSERQAYDELAMNCSQSIKEAVNHASGTSKIVLILKAILKLRTFCNTGLMYPFVGKTNKELARPDELISLRQQNGDAICAECSALLPSSGIDKVVGSDSIMYNLRCQNCIENVGGNGPSKDDDDDLSIEDIDIMQGVVYSAPSTAKPGNPNGKAYPSKLRALLKDVQEHHSQSKSLVFSFWTWSLDLIGKMFNENGIVFGRVDGQIKPSQRKSILKDFHENPTTRVLLMTIGTGAVGLNNLSVANRVYILEPQWNPSVEDQATGRIVRLGQEKE</sequence>
<feature type="domain" description="Helicase C-terminal" evidence="5">
    <location>
        <begin position="659"/>
        <end position="775"/>
    </location>
</feature>
<keyword evidence="2" id="KW-0378">Hydrolase</keyword>
<keyword evidence="1" id="KW-0547">Nucleotide-binding</keyword>
<dbReference type="HOGENOM" id="CLU_000315_2_7_1"/>
<dbReference type="OrthoDB" id="448448at2759"/>
<organism evidence="6 7">
    <name type="scientific">Stachybotrys chlorohalonatus (strain IBT 40285)</name>
    <dbReference type="NCBI Taxonomy" id="1283841"/>
    <lineage>
        <taxon>Eukaryota</taxon>
        <taxon>Fungi</taxon>
        <taxon>Dikarya</taxon>
        <taxon>Ascomycota</taxon>
        <taxon>Pezizomycotina</taxon>
        <taxon>Sordariomycetes</taxon>
        <taxon>Hypocreomycetidae</taxon>
        <taxon>Hypocreales</taxon>
        <taxon>Stachybotryaceae</taxon>
        <taxon>Stachybotrys</taxon>
    </lineage>
</organism>
<evidence type="ECO:0000256" key="1">
    <source>
        <dbReference type="ARBA" id="ARBA00022741"/>
    </source>
</evidence>
<dbReference type="GO" id="GO:0005524">
    <property type="term" value="F:ATP binding"/>
    <property type="evidence" value="ECO:0007669"/>
    <property type="project" value="UniProtKB-KW"/>
</dbReference>
<dbReference type="InterPro" id="IPR049730">
    <property type="entry name" value="SNF2/RAD54-like_C"/>
</dbReference>
<dbReference type="PROSITE" id="PS51192">
    <property type="entry name" value="HELICASE_ATP_BIND_1"/>
    <property type="match status" value="1"/>
</dbReference>
<dbReference type="InterPro" id="IPR050628">
    <property type="entry name" value="SNF2_RAD54_helicase_TF"/>
</dbReference>
<dbReference type="GO" id="GO:0016787">
    <property type="term" value="F:hydrolase activity"/>
    <property type="evidence" value="ECO:0007669"/>
    <property type="project" value="UniProtKB-KW"/>
</dbReference>
<dbReference type="GO" id="GO:0008094">
    <property type="term" value="F:ATP-dependent activity, acting on DNA"/>
    <property type="evidence" value="ECO:0007669"/>
    <property type="project" value="TreeGrafter"/>
</dbReference>
<dbReference type="InterPro" id="IPR014001">
    <property type="entry name" value="Helicase_ATP-bd"/>
</dbReference>
<keyword evidence="3" id="KW-0067">ATP-binding</keyword>
<evidence type="ECO:0000256" key="2">
    <source>
        <dbReference type="ARBA" id="ARBA00022801"/>
    </source>
</evidence>
<dbReference type="Gene3D" id="3.40.50.300">
    <property type="entry name" value="P-loop containing nucleotide triphosphate hydrolases"/>
    <property type="match status" value="1"/>
</dbReference>
<dbReference type="GO" id="GO:0005634">
    <property type="term" value="C:nucleus"/>
    <property type="evidence" value="ECO:0007669"/>
    <property type="project" value="TreeGrafter"/>
</dbReference>
<gene>
    <name evidence="6" type="ORF">S40285_03520</name>
</gene>
<dbReference type="PANTHER" id="PTHR45626">
    <property type="entry name" value="TRANSCRIPTION TERMINATION FACTOR 2-RELATED"/>
    <property type="match status" value="1"/>
</dbReference>
<dbReference type="Proteomes" id="UP000028524">
    <property type="component" value="Unassembled WGS sequence"/>
</dbReference>
<feature type="non-terminal residue" evidence="6">
    <location>
        <position position="775"/>
    </location>
</feature>
<dbReference type="OMA" id="ISASIRW"/>
<feature type="domain" description="Helicase ATP-binding" evidence="4">
    <location>
        <begin position="257"/>
        <end position="439"/>
    </location>
</feature>
<dbReference type="CDD" id="cd18793">
    <property type="entry name" value="SF2_C_SNF"/>
    <property type="match status" value="1"/>
</dbReference>
<dbReference type="InterPro" id="IPR027417">
    <property type="entry name" value="P-loop_NTPase"/>
</dbReference>
<dbReference type="InterPro" id="IPR000330">
    <property type="entry name" value="SNF2_N"/>
</dbReference>
<dbReference type="PROSITE" id="PS51194">
    <property type="entry name" value="HELICASE_CTER"/>
    <property type="match status" value="1"/>
</dbReference>
<evidence type="ECO:0008006" key="8">
    <source>
        <dbReference type="Google" id="ProtNLM"/>
    </source>
</evidence>
<dbReference type="STRING" id="1283841.A0A084QVL0"/>
<evidence type="ECO:0000256" key="3">
    <source>
        <dbReference type="ARBA" id="ARBA00022840"/>
    </source>
</evidence>